<dbReference type="InterPro" id="IPR000717">
    <property type="entry name" value="PCI_dom"/>
</dbReference>
<dbReference type="InterPro" id="IPR036388">
    <property type="entry name" value="WH-like_DNA-bd_sf"/>
</dbReference>
<dbReference type="PROSITE" id="PS50250">
    <property type="entry name" value="PCI"/>
    <property type="match status" value="1"/>
</dbReference>
<dbReference type="AlphaFoldDB" id="A0A132A128"/>
<reference evidence="3 4" key="1">
    <citation type="journal article" date="2015" name="Parasit. Vectors">
        <title>Draft genome of the scabies mite.</title>
        <authorList>
            <person name="Rider S.D.Jr."/>
            <person name="Morgan M.S."/>
            <person name="Arlian L.G."/>
        </authorList>
    </citation>
    <scope>NUCLEOTIDE SEQUENCE [LARGE SCALE GENOMIC DNA]</scope>
    <source>
        <strain evidence="3">Arlian Lab</strain>
    </source>
</reference>
<dbReference type="Pfam" id="PF01399">
    <property type="entry name" value="PCI"/>
    <property type="match status" value="1"/>
</dbReference>
<gene>
    <name evidence="3" type="ORF">QR98_0029480</name>
</gene>
<dbReference type="GO" id="GO:0003690">
    <property type="term" value="F:double-stranded DNA binding"/>
    <property type="evidence" value="ECO:0007669"/>
    <property type="project" value="InterPro"/>
</dbReference>
<evidence type="ECO:0000256" key="2">
    <source>
        <dbReference type="ARBA" id="ARBA00033214"/>
    </source>
</evidence>
<proteinExistence type="inferred from homology"/>
<sequence length="336" mass="39223">MIQALVKVLAQSKEESWMLPVVYIGSIELRKLAIRSDWQTSSNESYSNSGIFTKKEANKPDAHIEEAASQLMNLFRICANDSRTSIEQSKRQGMINIINQLFKIYFRINKLNLYKPLVRALENANIMEHFGLGQRVTYSYFTGMKSLYDSDYRKADHLLNFAFENCHPKHRKNLRIILLFLIPVKMLFAGFMPTKALLDEFQLLQFESLCEAIKQGNLYSFDRAIEKHSDFFYYYGIYFTLEKLKALVYRNIFKKVAKIVNSHQISLTYFVDAINYYRSDRNRIELIDDERVSCEEVHCLLANLIAENKLKGYISLQHQKLVISKQNPFPKLSSVS</sequence>
<dbReference type="GO" id="GO:0016973">
    <property type="term" value="P:poly(A)+ mRNA export from nucleus"/>
    <property type="evidence" value="ECO:0007669"/>
    <property type="project" value="TreeGrafter"/>
</dbReference>
<organism evidence="3 4">
    <name type="scientific">Sarcoptes scabiei</name>
    <name type="common">Itch mite</name>
    <name type="synonym">Acarus scabiei</name>
    <dbReference type="NCBI Taxonomy" id="52283"/>
    <lineage>
        <taxon>Eukaryota</taxon>
        <taxon>Metazoa</taxon>
        <taxon>Ecdysozoa</taxon>
        <taxon>Arthropoda</taxon>
        <taxon>Chelicerata</taxon>
        <taxon>Arachnida</taxon>
        <taxon>Acari</taxon>
        <taxon>Acariformes</taxon>
        <taxon>Sarcoptiformes</taxon>
        <taxon>Astigmata</taxon>
        <taxon>Psoroptidia</taxon>
        <taxon>Sarcoptoidea</taxon>
        <taxon>Sarcoptidae</taxon>
        <taxon>Sarcoptinae</taxon>
        <taxon>Sarcoptes</taxon>
    </lineage>
</organism>
<dbReference type="GO" id="GO:0003723">
    <property type="term" value="F:RNA binding"/>
    <property type="evidence" value="ECO:0007669"/>
    <property type="project" value="InterPro"/>
</dbReference>
<comment type="similarity">
    <text evidence="1">Belongs to the CSN12 family.</text>
</comment>
<dbReference type="EMBL" id="JXLN01009053">
    <property type="protein sequence ID" value="KPM04499.1"/>
    <property type="molecule type" value="Genomic_DNA"/>
</dbReference>
<dbReference type="Gene3D" id="1.10.10.10">
    <property type="entry name" value="Winged helix-like DNA-binding domain superfamily/Winged helix DNA-binding domain"/>
    <property type="match status" value="1"/>
</dbReference>
<dbReference type="OrthoDB" id="10252687at2759"/>
<name>A0A132A128_SARSC</name>
<dbReference type="PANTHER" id="PTHR12732">
    <property type="entry name" value="UNCHARACTERIZED PROTEASOME COMPONENT REGION PCI-CONTAINING"/>
    <property type="match status" value="1"/>
</dbReference>
<accession>A0A132A128</accession>
<dbReference type="GO" id="GO:0006368">
    <property type="term" value="P:transcription elongation by RNA polymerase II"/>
    <property type="evidence" value="ECO:0007669"/>
    <property type="project" value="TreeGrafter"/>
</dbReference>
<evidence type="ECO:0000313" key="4">
    <source>
        <dbReference type="Proteomes" id="UP000616769"/>
    </source>
</evidence>
<dbReference type="GO" id="GO:0000973">
    <property type="term" value="P:post-transcriptional tethering of RNA polymerase II gene DNA at nuclear periphery"/>
    <property type="evidence" value="ECO:0007669"/>
    <property type="project" value="TreeGrafter"/>
</dbReference>
<dbReference type="GO" id="GO:0070390">
    <property type="term" value="C:transcription export complex 2"/>
    <property type="evidence" value="ECO:0007669"/>
    <property type="project" value="TreeGrafter"/>
</dbReference>
<comment type="caution">
    <text evidence="3">The sequence shown here is derived from an EMBL/GenBank/DDBJ whole genome shotgun (WGS) entry which is preliminary data.</text>
</comment>
<dbReference type="VEuPathDB" id="VectorBase:SSCA010590"/>
<dbReference type="SMART" id="SM00753">
    <property type="entry name" value="PAM"/>
    <property type="match status" value="1"/>
</dbReference>
<dbReference type="PANTHER" id="PTHR12732:SF0">
    <property type="entry name" value="PCI DOMAIN-CONTAINING PROTEIN 2"/>
    <property type="match status" value="1"/>
</dbReference>
<evidence type="ECO:0000256" key="1">
    <source>
        <dbReference type="ARBA" id="ARBA00025771"/>
    </source>
</evidence>
<evidence type="ECO:0000313" key="3">
    <source>
        <dbReference type="EMBL" id="KPM04499.1"/>
    </source>
</evidence>
<protein>
    <recommendedName>
        <fullName evidence="2">CSN12-like protein</fullName>
    </recommendedName>
</protein>
<dbReference type="Proteomes" id="UP000616769">
    <property type="component" value="Unassembled WGS sequence"/>
</dbReference>
<dbReference type="InterPro" id="IPR045114">
    <property type="entry name" value="Csn12-like"/>
</dbReference>